<proteinExistence type="predicted"/>
<gene>
    <name evidence="2" type="ORF">L21SP2_1387</name>
</gene>
<keyword evidence="1" id="KW-0802">TPR repeat</keyword>
<feature type="repeat" description="TPR" evidence="1">
    <location>
        <begin position="102"/>
        <end position="135"/>
    </location>
</feature>
<reference evidence="2 3" key="1">
    <citation type="journal article" date="2015" name="Stand. Genomic Sci.">
        <title>Complete genome sequence and description of Salinispira pacifica gen. nov., sp. nov., a novel spirochaete isolated form a hypersaline microbial mat.</title>
        <authorList>
            <person name="Ben Hania W."/>
            <person name="Joseph M."/>
            <person name="Schumann P."/>
            <person name="Bunk B."/>
            <person name="Fiebig A."/>
            <person name="Sproer C."/>
            <person name="Klenk H.P."/>
            <person name="Fardeau M.L."/>
            <person name="Spring S."/>
        </authorList>
    </citation>
    <scope>NUCLEOTIDE SEQUENCE [LARGE SCALE GENOMIC DNA]</scope>
    <source>
        <strain evidence="2 3">L21-RPul-D2</strain>
    </source>
</reference>
<dbReference type="KEGG" id="slr:L21SP2_1387"/>
<evidence type="ECO:0000313" key="3">
    <source>
        <dbReference type="Proteomes" id="UP000018680"/>
    </source>
</evidence>
<dbReference type="HOGENOM" id="CLU_1229445_0_0_12"/>
<name>V5WHZ0_9SPIO</name>
<organism evidence="2 3">
    <name type="scientific">Salinispira pacifica</name>
    <dbReference type="NCBI Taxonomy" id="1307761"/>
    <lineage>
        <taxon>Bacteria</taxon>
        <taxon>Pseudomonadati</taxon>
        <taxon>Spirochaetota</taxon>
        <taxon>Spirochaetia</taxon>
        <taxon>Spirochaetales</taxon>
        <taxon>Spirochaetaceae</taxon>
        <taxon>Salinispira</taxon>
    </lineage>
</organism>
<dbReference type="SUPFAM" id="SSF81901">
    <property type="entry name" value="HCP-like"/>
    <property type="match status" value="1"/>
</dbReference>
<feature type="repeat" description="TPR" evidence="1">
    <location>
        <begin position="31"/>
        <end position="64"/>
    </location>
</feature>
<dbReference type="SMART" id="SM00028">
    <property type="entry name" value="TPR"/>
    <property type="match status" value="3"/>
</dbReference>
<evidence type="ECO:0000313" key="2">
    <source>
        <dbReference type="EMBL" id="AHC14786.1"/>
    </source>
</evidence>
<dbReference type="Pfam" id="PF13414">
    <property type="entry name" value="TPR_11"/>
    <property type="match status" value="1"/>
</dbReference>
<dbReference type="OrthoDB" id="9766710at2"/>
<feature type="repeat" description="TPR" evidence="1">
    <location>
        <begin position="171"/>
        <end position="204"/>
    </location>
</feature>
<protein>
    <submittedName>
        <fullName evidence="2">TPR domain protein</fullName>
    </submittedName>
</protein>
<dbReference type="InterPro" id="IPR019734">
    <property type="entry name" value="TPR_rpt"/>
</dbReference>
<dbReference type="RefSeq" id="WP_024267709.1">
    <property type="nucleotide sequence ID" value="NC_023035.1"/>
</dbReference>
<dbReference type="Pfam" id="PF13432">
    <property type="entry name" value="TPR_16"/>
    <property type="match status" value="1"/>
</dbReference>
<dbReference type="eggNOG" id="COG0457">
    <property type="taxonomic scope" value="Bacteria"/>
</dbReference>
<dbReference type="AlphaFoldDB" id="V5WHZ0"/>
<dbReference type="PROSITE" id="PS50005">
    <property type="entry name" value="TPR"/>
    <property type="match status" value="3"/>
</dbReference>
<sequence>MQKGIHLYKEGKFQEALRFFRSIDVEEDQYSQVSYYLGLCYTRLEQYDEALIYLDQVIASSDDFAQAYQSRMVIGYIYAETGRYRLAEFEFQHLLDEGYESARVHAALGYILYEQGNIPGSIKNLEEALNIDPENPTALNSLAFIMADQGLRLSVARDYIRRALNIRPDSAAYMDTLGWVLFKSGELEGAMKALKKARDLAPDEKEIQEHFAHVKKAGMINS</sequence>
<accession>V5WHZ0</accession>
<dbReference type="EMBL" id="CP006939">
    <property type="protein sequence ID" value="AHC14786.1"/>
    <property type="molecule type" value="Genomic_DNA"/>
</dbReference>
<evidence type="ECO:0000256" key="1">
    <source>
        <dbReference type="PROSITE-ProRule" id="PRU00339"/>
    </source>
</evidence>
<dbReference type="Gene3D" id="1.25.40.10">
    <property type="entry name" value="Tetratricopeptide repeat domain"/>
    <property type="match status" value="2"/>
</dbReference>
<dbReference type="PANTHER" id="PTHR44523">
    <property type="entry name" value="TETRATRICOPEPTIDE REPEAT PROTEIN 13"/>
    <property type="match status" value="1"/>
</dbReference>
<dbReference type="InterPro" id="IPR011990">
    <property type="entry name" value="TPR-like_helical_dom_sf"/>
</dbReference>
<dbReference type="PANTHER" id="PTHR44523:SF1">
    <property type="entry name" value="TETRATRICOPEPTIDE REPEAT PROTEIN 13"/>
    <property type="match status" value="1"/>
</dbReference>
<dbReference type="Proteomes" id="UP000018680">
    <property type="component" value="Chromosome"/>
</dbReference>
<dbReference type="STRING" id="1307761.L21SP2_1387"/>
<dbReference type="Pfam" id="PF14559">
    <property type="entry name" value="TPR_19"/>
    <property type="match status" value="1"/>
</dbReference>
<keyword evidence="3" id="KW-1185">Reference proteome</keyword>